<dbReference type="RefSeq" id="WP_129223853.1">
    <property type="nucleotide sequence ID" value="NZ_QYBB01000003.1"/>
</dbReference>
<comment type="caution">
    <text evidence="1">The sequence shown here is derived from an EMBL/GenBank/DDBJ whole genome shotgun (WGS) entry which is preliminary data.</text>
</comment>
<dbReference type="OrthoDB" id="9814909at2"/>
<evidence type="ECO:0000313" key="2">
    <source>
        <dbReference type="Proteomes" id="UP000290759"/>
    </source>
</evidence>
<reference evidence="1 2" key="1">
    <citation type="submission" date="2018-12" db="EMBL/GenBank/DDBJ databases">
        <authorList>
            <person name="Grouzdev D.S."/>
            <person name="Krutkina M.S."/>
        </authorList>
    </citation>
    <scope>NUCLEOTIDE SEQUENCE [LARGE SCALE GENOMIC DNA]</scope>
    <source>
        <strain evidence="1 2">RmlP026</strain>
    </source>
</reference>
<keyword evidence="2" id="KW-1185">Reference proteome</keyword>
<accession>A0A4Q2UDD0</accession>
<evidence type="ECO:0000313" key="1">
    <source>
        <dbReference type="EMBL" id="RYC33096.1"/>
    </source>
</evidence>
<dbReference type="EMBL" id="QYBB01000003">
    <property type="protein sequence ID" value="RYC33096.1"/>
    <property type="molecule type" value="Genomic_DNA"/>
</dbReference>
<name>A0A4Q2UDD0_9HYPH</name>
<dbReference type="AlphaFoldDB" id="A0A4Q2UDD0"/>
<reference evidence="1 2" key="2">
    <citation type="submission" date="2019-02" db="EMBL/GenBank/DDBJ databases">
        <title>'Lichenibacterium ramalinii' gen. nov. sp. nov., 'Lichenibacterium minor' gen. nov. sp. nov.</title>
        <authorList>
            <person name="Pankratov T."/>
        </authorList>
    </citation>
    <scope>NUCLEOTIDE SEQUENCE [LARGE SCALE GENOMIC DNA]</scope>
    <source>
        <strain evidence="1 2">RmlP026</strain>
    </source>
</reference>
<dbReference type="Proteomes" id="UP000290759">
    <property type="component" value="Unassembled WGS sequence"/>
</dbReference>
<dbReference type="InterPro" id="IPR002060">
    <property type="entry name" value="Squ/phyt_synthse"/>
</dbReference>
<dbReference type="Pfam" id="PF00494">
    <property type="entry name" value="SQS_PSY"/>
    <property type="match status" value="1"/>
</dbReference>
<gene>
    <name evidence="1" type="ORF">D3273_04250</name>
</gene>
<dbReference type="Gene3D" id="1.10.600.10">
    <property type="entry name" value="Farnesyl Diphosphate Synthase"/>
    <property type="match status" value="1"/>
</dbReference>
<dbReference type="InterPro" id="IPR008949">
    <property type="entry name" value="Isoprenoid_synthase_dom_sf"/>
</dbReference>
<proteinExistence type="predicted"/>
<sequence>MTDLAAAYAHCEALLRAEDPDAWLAALLAPADARPHLHALGAVAVEVALVRTRVKQAIAGEIRLQWWQDVVDGGRATEAAAHPVAAALVDTIDRAALPRAPFGDMLDAFRMDLYDEPPADLPALERRLAATRAVPIGFAARVLGGGAAIDPAAEHAGVAIGLADLLDALRAGHDPLLPVALLARHGATRAEVAAGRDTPGLRAVAADLRSAARTRLAALRAKRGALGDAGPAFLRTALVEPRLKRGDRAAPFEPLPELPQWRRQWRLWRAARNGGVL</sequence>
<protein>
    <submittedName>
        <fullName evidence="1">Phytoene/squalene synthase family protein</fullName>
    </submittedName>
</protein>
<dbReference type="SUPFAM" id="SSF48576">
    <property type="entry name" value="Terpenoid synthases"/>
    <property type="match status" value="1"/>
</dbReference>
<organism evidence="1 2">
    <name type="scientific">Lichenibacterium minor</name>
    <dbReference type="NCBI Taxonomy" id="2316528"/>
    <lineage>
        <taxon>Bacteria</taxon>
        <taxon>Pseudomonadati</taxon>
        <taxon>Pseudomonadota</taxon>
        <taxon>Alphaproteobacteria</taxon>
        <taxon>Hyphomicrobiales</taxon>
        <taxon>Lichenihabitantaceae</taxon>
        <taxon>Lichenibacterium</taxon>
    </lineage>
</organism>